<gene>
    <name evidence="2" type="ORF">ACFQ2X_07285</name>
</gene>
<dbReference type="Proteomes" id="UP001597264">
    <property type="component" value="Unassembled WGS sequence"/>
</dbReference>
<proteinExistence type="predicted"/>
<keyword evidence="3" id="KW-1185">Reference proteome</keyword>
<reference evidence="3" key="1">
    <citation type="journal article" date="2019" name="Int. J. Syst. Evol. Microbiol.">
        <title>The Global Catalogue of Microorganisms (GCM) 10K type strain sequencing project: providing services to taxonomists for standard genome sequencing and annotation.</title>
        <authorList>
            <consortium name="The Broad Institute Genomics Platform"/>
            <consortium name="The Broad Institute Genome Sequencing Center for Infectious Disease"/>
            <person name="Wu L."/>
            <person name="Ma J."/>
        </authorList>
    </citation>
    <scope>NUCLEOTIDE SEQUENCE [LARGE SCALE GENOMIC DNA]</scope>
    <source>
        <strain evidence="3">CCUG 54356</strain>
    </source>
</reference>
<organism evidence="2 3">
    <name type="scientific">Microbulbifer celer</name>
    <dbReference type="NCBI Taxonomy" id="435905"/>
    <lineage>
        <taxon>Bacteria</taxon>
        <taxon>Pseudomonadati</taxon>
        <taxon>Pseudomonadota</taxon>
        <taxon>Gammaproteobacteria</taxon>
        <taxon>Cellvibrionales</taxon>
        <taxon>Microbulbiferaceae</taxon>
        <taxon>Microbulbifer</taxon>
    </lineage>
</organism>
<name>A0ABW3UAI1_9GAMM</name>
<accession>A0ABW3UAI1</accession>
<protein>
    <submittedName>
        <fullName evidence="2">Uncharacterized protein</fullName>
    </submittedName>
</protein>
<keyword evidence="1" id="KW-0812">Transmembrane</keyword>
<feature type="transmembrane region" description="Helical" evidence="1">
    <location>
        <begin position="25"/>
        <end position="43"/>
    </location>
</feature>
<comment type="caution">
    <text evidence="2">The sequence shown here is derived from an EMBL/GenBank/DDBJ whole genome shotgun (WGS) entry which is preliminary data.</text>
</comment>
<evidence type="ECO:0000313" key="3">
    <source>
        <dbReference type="Proteomes" id="UP001597264"/>
    </source>
</evidence>
<dbReference type="EMBL" id="JBHTLR010000007">
    <property type="protein sequence ID" value="MFD1216394.1"/>
    <property type="molecule type" value="Genomic_DNA"/>
</dbReference>
<keyword evidence="1" id="KW-1133">Transmembrane helix</keyword>
<evidence type="ECO:0000313" key="2">
    <source>
        <dbReference type="EMBL" id="MFD1216394.1"/>
    </source>
</evidence>
<evidence type="ECO:0000256" key="1">
    <source>
        <dbReference type="SAM" id="Phobius"/>
    </source>
</evidence>
<dbReference type="RefSeq" id="WP_268932675.1">
    <property type="nucleotide sequence ID" value="NZ_CP087715.1"/>
</dbReference>
<sequence length="44" mass="4828">MKAPDSFDWLPEVKREIRKQEVKDAIVGAVVALVFVVCTLGIVG</sequence>
<keyword evidence="1" id="KW-0472">Membrane</keyword>